<keyword evidence="3" id="KW-1185">Reference proteome</keyword>
<evidence type="ECO:0000313" key="3">
    <source>
        <dbReference type="Proteomes" id="UP000054107"/>
    </source>
</evidence>
<feature type="compositionally biased region" description="Polar residues" evidence="1">
    <location>
        <begin position="415"/>
        <end position="441"/>
    </location>
</feature>
<protein>
    <submittedName>
        <fullName evidence="2">Uncharacterized protein</fullName>
    </submittedName>
</protein>
<dbReference type="AlphaFoldDB" id="A0A0B7MW34"/>
<feature type="non-terminal residue" evidence="2">
    <location>
        <position position="592"/>
    </location>
</feature>
<name>A0A0B7MW34_9FUNG</name>
<feature type="compositionally biased region" description="Acidic residues" evidence="1">
    <location>
        <begin position="194"/>
        <end position="205"/>
    </location>
</feature>
<feature type="compositionally biased region" description="Polar residues" evidence="1">
    <location>
        <begin position="272"/>
        <end position="282"/>
    </location>
</feature>
<reference evidence="2 3" key="1">
    <citation type="submission" date="2014-09" db="EMBL/GenBank/DDBJ databases">
        <authorList>
            <person name="Ellenberger Sabrina"/>
        </authorList>
    </citation>
    <scope>NUCLEOTIDE SEQUENCE [LARGE SCALE GENOMIC DNA]</scope>
    <source>
        <strain evidence="2 3">CBS 412.66</strain>
    </source>
</reference>
<feature type="compositionally biased region" description="Low complexity" evidence="1">
    <location>
        <begin position="459"/>
        <end position="481"/>
    </location>
</feature>
<dbReference type="EMBL" id="LN718984">
    <property type="protein sequence ID" value="CEP07089.1"/>
    <property type="molecule type" value="Genomic_DNA"/>
</dbReference>
<feature type="compositionally biased region" description="Polar residues" evidence="1">
    <location>
        <begin position="375"/>
        <end position="386"/>
    </location>
</feature>
<evidence type="ECO:0000256" key="1">
    <source>
        <dbReference type="SAM" id="MobiDB-lite"/>
    </source>
</evidence>
<sequence length="592" mass="65107">MVQSIISTFFGVCFPHRIVCDEDNDEVFLNLYGASSAVKVITTVTLLKDTVEDYLPESDLEAFLDLKEPFVLVVNGRMEQQAIGTSFLGTVFEEKFHLNCLSMFILPCKPLIPEHMRQMAHPDVSPNQFEEGTKSGYYTVNLSMNQTFGGAAEFHAQEEDDNMEEEEAEEEKFHANINHLHSDNDEIDSNFGEAQEDDEQAENEGNESPNDDIPVSPGEDNLAESSDSIEHSSEDDSDEDSYEDSDDDEGGSQMVFSDFSLESHDSEMFPGDNSSQAESVSSDPRPLDLNFGKRTSRISKKPNSNDTHSNSTPMPSSHSTPPTNTHESNGVPRRRVIKPDKEEIEEAEKEGIDWETFSGVQRHQPRTNHNKGINVDTSGSQVSASGMTYPIISSRQSTSGGSSSASITDAMNKATLHSRNGSAASLNSKDSTASNQSQQSAPKPFRFSRNNTAQQNLDAYIASSRREISSSSYFQNSLSNNDQSSVANMDTRTRVSDLGDDGSVNSSSSGQKRSLDMLCDFDADEDSSRKKHHLEYDTQVTPDESGTDQFSEHTSDIDYPGEPSSNPKSTGKHKDKDTSTDQTKKTAGKGGK</sequence>
<feature type="compositionally biased region" description="Polar residues" evidence="1">
    <location>
        <begin position="448"/>
        <end position="457"/>
    </location>
</feature>
<feature type="compositionally biased region" description="Low complexity" evidence="1">
    <location>
        <begin position="307"/>
        <end position="326"/>
    </location>
</feature>
<evidence type="ECO:0000313" key="2">
    <source>
        <dbReference type="EMBL" id="CEP07089.1"/>
    </source>
</evidence>
<dbReference type="OrthoDB" id="2289432at2759"/>
<feature type="region of interest" description="Disordered" evidence="1">
    <location>
        <begin position="182"/>
        <end position="592"/>
    </location>
</feature>
<feature type="compositionally biased region" description="Basic and acidic residues" evidence="1">
    <location>
        <begin position="572"/>
        <end position="584"/>
    </location>
</feature>
<proteinExistence type="predicted"/>
<accession>A0A0B7MW34</accession>
<feature type="compositionally biased region" description="Polar residues" evidence="1">
    <location>
        <begin position="538"/>
        <end position="549"/>
    </location>
</feature>
<feature type="compositionally biased region" description="Low complexity" evidence="1">
    <location>
        <begin position="393"/>
        <end position="406"/>
    </location>
</feature>
<feature type="compositionally biased region" description="Acidic residues" evidence="1">
    <location>
        <begin position="235"/>
        <end position="250"/>
    </location>
</feature>
<gene>
    <name evidence="2" type="primary">PARPA_00359.1 scaffold 649</name>
</gene>
<feature type="compositionally biased region" description="Low complexity" evidence="1">
    <location>
        <begin position="501"/>
        <end position="510"/>
    </location>
</feature>
<organism evidence="2 3">
    <name type="scientific">Parasitella parasitica</name>
    <dbReference type="NCBI Taxonomy" id="35722"/>
    <lineage>
        <taxon>Eukaryota</taxon>
        <taxon>Fungi</taxon>
        <taxon>Fungi incertae sedis</taxon>
        <taxon>Mucoromycota</taxon>
        <taxon>Mucoromycotina</taxon>
        <taxon>Mucoromycetes</taxon>
        <taxon>Mucorales</taxon>
        <taxon>Mucorineae</taxon>
        <taxon>Mucoraceae</taxon>
        <taxon>Parasitella</taxon>
    </lineage>
</organism>
<dbReference type="Proteomes" id="UP000054107">
    <property type="component" value="Unassembled WGS sequence"/>
</dbReference>